<evidence type="ECO:0000256" key="5">
    <source>
        <dbReference type="ARBA" id="ARBA00010691"/>
    </source>
</evidence>
<evidence type="ECO:0000259" key="17">
    <source>
        <dbReference type="Pfam" id="PF00125"/>
    </source>
</evidence>
<dbReference type="EMBL" id="KZ346961">
    <property type="protein sequence ID" value="PIO68722.1"/>
    <property type="molecule type" value="Genomic_DNA"/>
</dbReference>
<dbReference type="InterPro" id="IPR005045">
    <property type="entry name" value="CDC50/LEM3_fam"/>
</dbReference>
<gene>
    <name evidence="18" type="ORF">TELCIR_09480</name>
</gene>
<keyword evidence="8 16" id="KW-0812">Transmembrane</keyword>
<comment type="similarity">
    <text evidence="4">Belongs to the CDC50/LEM3 family.</text>
</comment>
<feature type="domain" description="Core Histone H2A/H2B/H3" evidence="17">
    <location>
        <begin position="11"/>
        <end position="95"/>
    </location>
</feature>
<evidence type="ECO:0000256" key="16">
    <source>
        <dbReference type="SAM" id="Phobius"/>
    </source>
</evidence>
<evidence type="ECO:0000256" key="2">
    <source>
        <dbReference type="ARBA" id="ARBA00004141"/>
    </source>
</evidence>
<accession>A0A2G9UG65</accession>
<keyword evidence="19" id="KW-1185">Reference proteome</keyword>
<evidence type="ECO:0000256" key="10">
    <source>
        <dbReference type="ARBA" id="ARBA00023125"/>
    </source>
</evidence>
<evidence type="ECO:0000313" key="18">
    <source>
        <dbReference type="EMBL" id="PIO68722.1"/>
    </source>
</evidence>
<dbReference type="CDD" id="cd00074">
    <property type="entry name" value="HFD_H2A"/>
    <property type="match status" value="1"/>
</dbReference>
<dbReference type="PROSITE" id="PS00046">
    <property type="entry name" value="HISTONE_H2A"/>
    <property type="match status" value="1"/>
</dbReference>
<dbReference type="GO" id="GO:0000786">
    <property type="term" value="C:nucleosome"/>
    <property type="evidence" value="ECO:0007669"/>
    <property type="project" value="UniProtKB-KW"/>
</dbReference>
<evidence type="ECO:0000256" key="8">
    <source>
        <dbReference type="ARBA" id="ARBA00022692"/>
    </source>
</evidence>
<dbReference type="SMART" id="SM00414">
    <property type="entry name" value="H2A"/>
    <property type="match status" value="1"/>
</dbReference>
<evidence type="ECO:0000256" key="13">
    <source>
        <dbReference type="ARBA" id="ARBA00023269"/>
    </source>
</evidence>
<dbReference type="InterPro" id="IPR002119">
    <property type="entry name" value="Histone_H2A"/>
</dbReference>
<dbReference type="GO" id="GO:0005886">
    <property type="term" value="C:plasma membrane"/>
    <property type="evidence" value="ECO:0007669"/>
    <property type="project" value="TreeGrafter"/>
</dbReference>
<dbReference type="PANTHER" id="PTHR10926:SF0">
    <property type="entry name" value="CDC50, ISOFORM A"/>
    <property type="match status" value="1"/>
</dbReference>
<comment type="similarity">
    <text evidence="5">Belongs to the histone H2A family.</text>
</comment>
<feature type="transmembrane region" description="Helical" evidence="16">
    <location>
        <begin position="391"/>
        <end position="413"/>
    </location>
</feature>
<dbReference type="Pfam" id="PF03381">
    <property type="entry name" value="CDC50"/>
    <property type="match status" value="1"/>
</dbReference>
<dbReference type="Proteomes" id="UP000230423">
    <property type="component" value="Unassembled WGS sequence"/>
</dbReference>
<evidence type="ECO:0000256" key="7">
    <source>
        <dbReference type="ARBA" id="ARBA00022499"/>
    </source>
</evidence>
<evidence type="ECO:0000313" key="19">
    <source>
        <dbReference type="Proteomes" id="UP000230423"/>
    </source>
</evidence>
<evidence type="ECO:0000256" key="14">
    <source>
        <dbReference type="ARBA" id="ARBA00040234"/>
    </source>
</evidence>
<dbReference type="GO" id="GO:0005783">
    <property type="term" value="C:endoplasmic reticulum"/>
    <property type="evidence" value="ECO:0007669"/>
    <property type="project" value="TreeGrafter"/>
</dbReference>
<protein>
    <recommendedName>
        <fullName evidence="14">Histone H2A.V</fullName>
    </recommendedName>
    <alternativeName>
        <fullName evidence="15">H2A.F/Z</fullName>
    </alternativeName>
</protein>
<evidence type="ECO:0000256" key="12">
    <source>
        <dbReference type="ARBA" id="ARBA00023242"/>
    </source>
</evidence>
<evidence type="ECO:0000256" key="4">
    <source>
        <dbReference type="ARBA" id="ARBA00009457"/>
    </source>
</evidence>
<evidence type="ECO:0000256" key="15">
    <source>
        <dbReference type="ARBA" id="ARBA00041217"/>
    </source>
</evidence>
<dbReference type="SUPFAM" id="SSF47113">
    <property type="entry name" value="Histone-fold"/>
    <property type="match status" value="1"/>
</dbReference>
<keyword evidence="9 16" id="KW-1133">Transmembrane helix</keyword>
<evidence type="ECO:0000256" key="11">
    <source>
        <dbReference type="ARBA" id="ARBA00023136"/>
    </source>
</evidence>
<dbReference type="GO" id="GO:0005634">
    <property type="term" value="C:nucleus"/>
    <property type="evidence" value="ECO:0007669"/>
    <property type="project" value="UniProtKB-SubCell"/>
</dbReference>
<evidence type="ECO:0000256" key="9">
    <source>
        <dbReference type="ARBA" id="ARBA00022989"/>
    </source>
</evidence>
<dbReference type="OrthoDB" id="340608at2759"/>
<dbReference type="InterPro" id="IPR032458">
    <property type="entry name" value="Histone_H2A_CS"/>
</dbReference>
<dbReference type="GO" id="GO:0005794">
    <property type="term" value="C:Golgi apparatus"/>
    <property type="evidence" value="ECO:0007669"/>
    <property type="project" value="TreeGrafter"/>
</dbReference>
<keyword evidence="13" id="KW-0544">Nucleosome core</keyword>
<dbReference type="InterPro" id="IPR007125">
    <property type="entry name" value="H2A/H2B/H3"/>
</dbReference>
<evidence type="ECO:0000256" key="1">
    <source>
        <dbReference type="ARBA" id="ARBA00004123"/>
    </source>
</evidence>
<proteinExistence type="inferred from homology"/>
<dbReference type="PRINTS" id="PR00620">
    <property type="entry name" value="HISTONEH2A"/>
</dbReference>
<evidence type="ECO:0000256" key="3">
    <source>
        <dbReference type="ARBA" id="ARBA00004286"/>
    </source>
</evidence>
<keyword evidence="11 16" id="KW-0472">Membrane</keyword>
<dbReference type="GO" id="GO:0046982">
    <property type="term" value="F:protein heterodimerization activity"/>
    <property type="evidence" value="ECO:0007669"/>
    <property type="project" value="InterPro"/>
</dbReference>
<dbReference type="InterPro" id="IPR009072">
    <property type="entry name" value="Histone-fold"/>
</dbReference>
<keyword evidence="10" id="KW-0238">DNA-binding</keyword>
<dbReference type="Gene3D" id="1.10.20.10">
    <property type="entry name" value="Histone, subunit A"/>
    <property type="match status" value="1"/>
</dbReference>
<evidence type="ECO:0000256" key="6">
    <source>
        <dbReference type="ARBA" id="ARBA00022454"/>
    </source>
</evidence>
<sequence length="431" mass="47511">MAGGKGKAGKDSGKSKSKVISRSARAGLQFPVGRIHRFLKQRTTSTGRVGATAAVYSAAILEYLTAEVLELAGNASKDLKVKRITPRHLHLAIRGDEELDTLIKATIAGGATKLRQQQLPAWQPILTASTVIPTVIGIGIIFIPIGVALFLASEGVHEYVLDYTNCEIGSQCSMTLNVSKDMQGEVYIYYYLENYFQNHRRYVKSRNDRQYLGNLMDVSDCEPFAYDDNKIPIAPCGAIANSKFNDTYDLFYIENGVRFPVPVTKDGVLWDVDKNKKFKNPPIPPGGNLCDAFKGTAKPPNWRVEPCQDGGFENVDLIVWMRTAALPNFRKLWRLLDRTSENALVGQRFREGLPAGQYEVVVHSNYPVAIFGGRKSFVLSTTSWAGAKNSFLGIAYLVVGSLSIFLGIIFIGIHIKFGHSVNELSQVGSTH</sequence>
<dbReference type="FunFam" id="1.10.20.10:FF:000005">
    <property type="entry name" value="Histone H2A"/>
    <property type="match status" value="1"/>
</dbReference>
<dbReference type="AlphaFoldDB" id="A0A2G9UG65"/>
<keyword evidence="12" id="KW-0539">Nucleus</keyword>
<comment type="subcellular location">
    <subcellularLocation>
        <location evidence="3">Chromosome</location>
    </subcellularLocation>
    <subcellularLocation>
        <location evidence="2">Membrane</location>
        <topology evidence="2">Multi-pass membrane protein</topology>
    </subcellularLocation>
    <subcellularLocation>
        <location evidence="1">Nucleus</location>
    </subcellularLocation>
</comment>
<dbReference type="Pfam" id="PF00125">
    <property type="entry name" value="Histone"/>
    <property type="match status" value="1"/>
</dbReference>
<reference evidence="18 19" key="1">
    <citation type="submission" date="2015-09" db="EMBL/GenBank/DDBJ databases">
        <title>Draft genome of the parasitic nematode Teladorsagia circumcincta isolate WARC Sus (inbred).</title>
        <authorList>
            <person name="Mitreva M."/>
        </authorList>
    </citation>
    <scope>NUCLEOTIDE SEQUENCE [LARGE SCALE GENOMIC DNA]</scope>
    <source>
        <strain evidence="18 19">S</strain>
    </source>
</reference>
<dbReference type="PANTHER" id="PTHR10926">
    <property type="entry name" value="CELL CYCLE CONTROL PROTEIN 50"/>
    <property type="match status" value="1"/>
</dbReference>
<feature type="transmembrane region" description="Helical" evidence="16">
    <location>
        <begin position="125"/>
        <end position="151"/>
    </location>
</feature>
<keyword evidence="6" id="KW-0158">Chromosome</keyword>
<dbReference type="GO" id="GO:0003677">
    <property type="term" value="F:DNA binding"/>
    <property type="evidence" value="ECO:0007669"/>
    <property type="project" value="UniProtKB-KW"/>
</dbReference>
<name>A0A2G9UG65_TELCI</name>
<organism evidence="18 19">
    <name type="scientific">Teladorsagia circumcincta</name>
    <name type="common">Brown stomach worm</name>
    <name type="synonym">Ostertagia circumcincta</name>
    <dbReference type="NCBI Taxonomy" id="45464"/>
    <lineage>
        <taxon>Eukaryota</taxon>
        <taxon>Metazoa</taxon>
        <taxon>Ecdysozoa</taxon>
        <taxon>Nematoda</taxon>
        <taxon>Chromadorea</taxon>
        <taxon>Rhabditida</taxon>
        <taxon>Rhabditina</taxon>
        <taxon>Rhabditomorpha</taxon>
        <taxon>Strongyloidea</taxon>
        <taxon>Trichostrongylidae</taxon>
        <taxon>Teladorsagia</taxon>
    </lineage>
</organism>
<keyword evidence="7" id="KW-1017">Isopeptide bond</keyword>
<dbReference type="GO" id="GO:0030527">
    <property type="term" value="F:structural constituent of chromatin"/>
    <property type="evidence" value="ECO:0007669"/>
    <property type="project" value="InterPro"/>
</dbReference>